<dbReference type="HOGENOM" id="CLU_042091_0_1_1"/>
<feature type="region of interest" description="Disordered" evidence="1">
    <location>
        <begin position="326"/>
        <end position="345"/>
    </location>
</feature>
<reference evidence="2 3" key="1">
    <citation type="journal article" date="2014" name="Proc. Natl. Acad. Sci. U.S.A.">
        <title>Trajectory and genomic determinants of fungal-pathogen speciation and host adaptation.</title>
        <authorList>
            <person name="Hu X."/>
            <person name="Xiao G."/>
            <person name="Zheng P."/>
            <person name="Shang Y."/>
            <person name="Su Y."/>
            <person name="Zhang X."/>
            <person name="Liu X."/>
            <person name="Zhan S."/>
            <person name="St Leger R.J."/>
            <person name="Wang C."/>
        </authorList>
    </citation>
    <scope>NUCLEOTIDE SEQUENCE [LARGE SCALE GENOMIC DNA]</scope>
    <source>
        <strain evidence="2 3">ARSEF 1941</strain>
    </source>
</reference>
<sequence length="410" mass="46483">MYPDWPESAADLVPLPRCDGPKLKAFPFPGPQKMEFLEYLGEGLHAHVFKIRISGQVYALKLFRFVYDGDWLGPSHHVDPDDLEGMSAFYNYSEPFTCECRAFGRLQEAGHEELAVRCYGYLLLDEDHERAVMTQFGGRNLSFNGNIDFPDGEDMRSRFLGKDGRAPPIRGIVKEFGPGCQDLRTRDARRILRHVVRLQQLGIIQIDVGHRQLIGGKFADFSTAITVPHFVTTPELNPRLTPEGISAMEFETFQFSINDYWDFDDMVNEWNDECGDHKRKISVYAFPNGLGCRTKYKLRSTPSRGRVFSFVDPRLYDWRTFAASPRNRATRTPGGGSKSEPKTLVNGGAVSKTRLRLLAKPPRWYLDFSSEVAANLKGKTSFSNSLEWDFKDGLIVPLSRMAKHPALTVA</sequence>
<comment type="caution">
    <text evidence="2">The sequence shown here is derived from an EMBL/GenBank/DDBJ whole genome shotgun (WGS) entry which is preliminary data.</text>
</comment>
<dbReference type="RefSeq" id="XP_040676855.1">
    <property type="nucleotide sequence ID" value="XM_040825199.1"/>
</dbReference>
<dbReference type="GeneID" id="63740856"/>
<accession>A0A0B2WQA0</accession>
<evidence type="ECO:0000313" key="2">
    <source>
        <dbReference type="EMBL" id="KHN95789.1"/>
    </source>
</evidence>
<protein>
    <submittedName>
        <fullName evidence="2">Uncharacterized protein</fullName>
    </submittedName>
</protein>
<dbReference type="STRING" id="1081103.A0A0B2WQA0"/>
<dbReference type="Pfam" id="PF13095">
    <property type="entry name" value="FTA2"/>
    <property type="match status" value="1"/>
</dbReference>
<dbReference type="InterPro" id="IPR025213">
    <property type="entry name" value="Sim4_Fta2"/>
</dbReference>
<keyword evidence="3" id="KW-1185">Reference proteome</keyword>
<dbReference type="OrthoDB" id="3432781at2759"/>
<evidence type="ECO:0000313" key="3">
    <source>
        <dbReference type="Proteomes" id="UP000030816"/>
    </source>
</evidence>
<gene>
    <name evidence="2" type="ORF">MAM_06401</name>
</gene>
<dbReference type="Proteomes" id="UP000030816">
    <property type="component" value="Unassembled WGS sequence"/>
</dbReference>
<dbReference type="AlphaFoldDB" id="A0A0B2WQA0"/>
<name>A0A0B2WQA0_METAS</name>
<organism evidence="2 3">
    <name type="scientific">Metarhizium album (strain ARSEF 1941)</name>
    <dbReference type="NCBI Taxonomy" id="1081103"/>
    <lineage>
        <taxon>Eukaryota</taxon>
        <taxon>Fungi</taxon>
        <taxon>Dikarya</taxon>
        <taxon>Ascomycota</taxon>
        <taxon>Pezizomycotina</taxon>
        <taxon>Sordariomycetes</taxon>
        <taxon>Hypocreomycetidae</taxon>
        <taxon>Hypocreales</taxon>
        <taxon>Clavicipitaceae</taxon>
        <taxon>Metarhizium</taxon>
    </lineage>
</organism>
<evidence type="ECO:0000256" key="1">
    <source>
        <dbReference type="SAM" id="MobiDB-lite"/>
    </source>
</evidence>
<proteinExistence type="predicted"/>
<dbReference type="EMBL" id="AZHE01000020">
    <property type="protein sequence ID" value="KHN95789.1"/>
    <property type="molecule type" value="Genomic_DNA"/>
</dbReference>